<accession>A0A8J6NRQ4</accession>
<gene>
    <name evidence="2" type="ORF">H8D96_05950</name>
</gene>
<evidence type="ECO:0000313" key="3">
    <source>
        <dbReference type="Proteomes" id="UP000605201"/>
    </source>
</evidence>
<keyword evidence="1" id="KW-1133">Transmembrane helix</keyword>
<keyword evidence="1" id="KW-0472">Membrane</keyword>
<feature type="transmembrane region" description="Helical" evidence="1">
    <location>
        <begin position="17"/>
        <end position="39"/>
    </location>
</feature>
<dbReference type="Proteomes" id="UP000605201">
    <property type="component" value="Unassembled WGS sequence"/>
</dbReference>
<keyword evidence="1" id="KW-0812">Transmembrane</keyword>
<organism evidence="2 3">
    <name type="scientific">Candidatus Desulfatibia vada</name>
    <dbReference type="NCBI Taxonomy" id="2841696"/>
    <lineage>
        <taxon>Bacteria</taxon>
        <taxon>Pseudomonadati</taxon>
        <taxon>Thermodesulfobacteriota</taxon>
        <taxon>Desulfobacteria</taxon>
        <taxon>Desulfobacterales</taxon>
        <taxon>Desulfobacterales incertae sedis</taxon>
        <taxon>Candidatus Desulfatibia</taxon>
    </lineage>
</organism>
<evidence type="ECO:0000256" key="1">
    <source>
        <dbReference type="SAM" id="Phobius"/>
    </source>
</evidence>
<dbReference type="InterPro" id="IPR052894">
    <property type="entry name" value="AsmA-related"/>
</dbReference>
<evidence type="ECO:0000313" key="2">
    <source>
        <dbReference type="EMBL" id="MBC8431444.1"/>
    </source>
</evidence>
<evidence type="ECO:0008006" key="4">
    <source>
        <dbReference type="Google" id="ProtNLM"/>
    </source>
</evidence>
<proteinExistence type="predicted"/>
<reference evidence="2 3" key="1">
    <citation type="submission" date="2020-08" db="EMBL/GenBank/DDBJ databases">
        <title>Bridging the membrane lipid divide: bacteria of the FCB group superphylum have the potential to synthesize archaeal ether lipids.</title>
        <authorList>
            <person name="Villanueva L."/>
            <person name="Von Meijenfeldt F.A.B."/>
            <person name="Westbye A.B."/>
            <person name="Yadav S."/>
            <person name="Hopmans E.C."/>
            <person name="Dutilh B.E."/>
            <person name="Sinninghe Damste J.S."/>
        </authorList>
    </citation>
    <scope>NUCLEOTIDE SEQUENCE [LARGE SCALE GENOMIC DNA]</scope>
    <source>
        <strain evidence="2">NIOZ-UU17</strain>
    </source>
</reference>
<dbReference type="PANTHER" id="PTHR30441">
    <property type="entry name" value="DUF748 DOMAIN-CONTAINING PROTEIN"/>
    <property type="match status" value="1"/>
</dbReference>
<dbReference type="GO" id="GO:0005886">
    <property type="term" value="C:plasma membrane"/>
    <property type="evidence" value="ECO:0007669"/>
    <property type="project" value="TreeGrafter"/>
</dbReference>
<protein>
    <recommendedName>
        <fullName evidence="4">DUF748 domain-containing protein</fullName>
    </recommendedName>
</protein>
<sequence>MPDTPTSDSKSGKVKKLLLVLSVTALIMASFLVGLVVFLPQLVSTARFKGFLENRASSALNRPVQIEELQWAWTEEVVINNISIKDDPAFSNKPILSTKSARIKIFFGEILRGRLHFDFVIDGLEAGLIRSKNGRTNVGMLLAQFKPADTKEKEQAPLDLNNLAFSVPFDLQGRVHLDNIFVRVEDRRQNKRLALQNAAVHVDIPSLYLEPAALQAYTDIEIDGKKIPDAHLNISVKNLFNPKGKLQIADAYIDMEGTGPGAKFAFNSNLSKLKINSRIEFDLAKLTRILKPFMPPQISSTAIAGNLKFIFNGSANPQESLSFNSTLEGKSLVILKGFLNDKTLGPLNFNIDNRGTLDALKGRLSIEKGALVLLEKSTAVWKGVVDNLYSTAPQADLKFGSIRFDIGELLDKSSGFIPEGIKLSKDSAQNFPILEIVNAGFSGPVPSGPNDVSISDLVLTMPDFHFIPRKFQKPWLSAKKVRFAIEDLRSTLKDFLPTQMSLTASLTTDSILVKGKKDVNVKNLSIPNITVASNQIHKSKNPLVGLTASFKVHEALTVDEISIPSALTVNNVQQTLDAELEFPDGINARLAIKDLKIKLPSLVIENSRYGPFKTNAQLNGSIDKIELLNTEPLNADVKGIKSNLSVDNILVAEFEADAENMAAALLKTKGKVFIDMAPLSEKLIARFYDKIRLTGRTKLTWDIAGRLPHKREIAKLASLKIDFKNDLSFVDRFNTSGKLQDVGVDLTVSKSNHLKVNSISTGSPLSYSFDNKTGKGKFDGKILIRGIDKVPFNLVSDKNLSADILVSGGHDYLESATFYQVAELKPANIKHTFDLSLSGMDRIFKRNLKMPLPLWLKYISATAHGTLNVTEETNLAGLVERLAFDGRVETGLELMLVPNENIRLQAWALSPAMNIKLGKLFSVKSLKTNLKIKKDYRILTEEEIKAKQSKIVPLSVRVLRVESGPVAGSSSALAAEDTAITKFTGALQNRFSPQHAIAFKSAYMGFGPLPLPIDHSVIDFDLNKGLPTSDYFKVELLGGTVIGSVAVLKKNDLFFLQMRLAFSGLNTDKIYPPANAKDNDDSELSGQLWALIPLSSQVSTVLQQFQMDLNLSRIGTRSFERFLYALDPSESNEAIVSQRQLLRLGSPRWINVYVKDGGLSLEGEVDAQGVAVAIPSLRRLNIANVAGLENYAESLARLDPIVAVLKICAANGIKISKDGKHVKFQTATSQ</sequence>
<dbReference type="GO" id="GO:0090313">
    <property type="term" value="P:regulation of protein targeting to membrane"/>
    <property type="evidence" value="ECO:0007669"/>
    <property type="project" value="TreeGrafter"/>
</dbReference>
<dbReference type="AlphaFoldDB" id="A0A8J6NRQ4"/>
<name>A0A8J6NRQ4_9BACT</name>
<dbReference type="EMBL" id="JACNIG010000142">
    <property type="protein sequence ID" value="MBC8431444.1"/>
    <property type="molecule type" value="Genomic_DNA"/>
</dbReference>
<dbReference type="PANTHER" id="PTHR30441:SF4">
    <property type="entry name" value="PROTEIN ASMA"/>
    <property type="match status" value="1"/>
</dbReference>
<comment type="caution">
    <text evidence="2">The sequence shown here is derived from an EMBL/GenBank/DDBJ whole genome shotgun (WGS) entry which is preliminary data.</text>
</comment>